<dbReference type="Proteomes" id="UP000595446">
    <property type="component" value="Chromosome"/>
</dbReference>
<dbReference type="EMBL" id="AP024237">
    <property type="protein sequence ID" value="BCO37294.1"/>
    <property type="molecule type" value="Genomic_DNA"/>
</dbReference>
<evidence type="ECO:0000313" key="3">
    <source>
        <dbReference type="Proteomes" id="UP000595446"/>
    </source>
</evidence>
<protein>
    <submittedName>
        <fullName evidence="2">Outer membrane channel protein CpnT</fullName>
    </submittedName>
</protein>
<feature type="compositionally biased region" description="Low complexity" evidence="1">
    <location>
        <begin position="564"/>
        <end position="584"/>
    </location>
</feature>
<dbReference type="InterPro" id="IPR025331">
    <property type="entry name" value="TNT"/>
</dbReference>
<keyword evidence="3" id="KW-1185">Reference proteome</keyword>
<evidence type="ECO:0000313" key="2">
    <source>
        <dbReference type="EMBL" id="BCO37294.1"/>
    </source>
</evidence>
<feature type="compositionally biased region" description="Pro residues" evidence="1">
    <location>
        <begin position="586"/>
        <end position="602"/>
    </location>
</feature>
<sequence length="896" mass="92001">MAPLAVDPAALDGAGSAVITVGEGLGSVISTLTGALSGCSGMAGSDPAGAALGRSYDSAVSKLLEAMASTRNGLCRIGDGVRMSAHNYSVAEAMSDVSGRWDSLPTPPSTGPVTAGSSPSAVGAGTGAPAGWGWVAPYIGMIWPNGDSAKLRVAAAAWNAAGMEFCVGEKFGLAGPLGTVRAQQIPEAEAIANALTDSDRSCAAIKQQCSAIADQLNAYAARIDQVHAAILDLLSRICDPMTGIKEVWDILTDKDEDEIKKIANDIRTIVNQFTSEVDALRQQITAAASEATTVISTMGRYAAKEWDQFLHGTDVGRALNQVGQFGKGFGEEAGGLLKDTWTYGTVRALVDPKGWHQSWEQMVDGMAPLVGLGGEGAPGVGQAWKDLGKAVIHWDEWSKNPAEAAGKTTFDIATLAASGGPLSKAGKGLVDAAKGFRKPPVSEAPRLPYVEPPKPPAIHKLAPPTEPGRPAPADRPPTPPDKPAAPAPGKPGSPPTGASLPHSPTESRAPVTEKPAGEAPRSPVSPDQHPANTPGMPGERVPSTHPQPLEPAAARPPGPQVGNPAEPAMAAAPAAQSAPAGSAPHLPMPESSPPNAHPPTPPHDGGFPSGHGNHQGPADGSSPHRPGEGADSDGSHPPGDGSPTEPGHPHGHDGPHGAQPPGEGAGPHAPGDGTPPEHGTPRDGNGSSVEPHAADAGHAAPAPEPKVPGVDYPYPPSDALAALDHHPGGEVGRLAEGGVPRKLLDGYDPLAGRSPEEFVKEFTVPGTDGEPRWDWEHQAPHNGFAGVPEETNHIPHGLRLDRVGPNGGAFMSPEGTPLAERATPPGLAAQYHVFEGTGRSIPAGRDWTVLHGPAKDAFGQPGGGEQWVVIDNSTKREVSVQELIRARMLREVNWSK</sequence>
<gene>
    <name evidence="2" type="primary">cpnT</name>
    <name evidence="2" type="ORF">MHEC_37270</name>
</gene>
<name>A0A2G8B874_9MYCO</name>
<feature type="compositionally biased region" description="Low complexity" evidence="1">
    <location>
        <begin position="656"/>
        <end position="672"/>
    </location>
</feature>
<accession>A0A2G8B874</accession>
<dbReference type="GO" id="GO:0050135">
    <property type="term" value="F:NADP+ nucleosidase activity"/>
    <property type="evidence" value="ECO:0007669"/>
    <property type="project" value="InterPro"/>
</dbReference>
<organism evidence="2 3">
    <name type="scientific">Mycobacterium heckeshornense</name>
    <dbReference type="NCBI Taxonomy" id="110505"/>
    <lineage>
        <taxon>Bacteria</taxon>
        <taxon>Bacillati</taxon>
        <taxon>Actinomycetota</taxon>
        <taxon>Actinomycetes</taxon>
        <taxon>Mycobacteriales</taxon>
        <taxon>Mycobacteriaceae</taxon>
        <taxon>Mycobacterium</taxon>
    </lineage>
</organism>
<dbReference type="Pfam" id="PF14021">
    <property type="entry name" value="TNT"/>
    <property type="match status" value="1"/>
</dbReference>
<feature type="compositionally biased region" description="Pro residues" evidence="1">
    <location>
        <begin position="464"/>
        <end position="494"/>
    </location>
</feature>
<feature type="compositionally biased region" description="Low complexity" evidence="1">
    <location>
        <begin position="690"/>
        <end position="701"/>
    </location>
</feature>
<dbReference type="RefSeq" id="WP_099869159.1">
    <property type="nucleotide sequence ID" value="NZ_AP024237.1"/>
</dbReference>
<feature type="region of interest" description="Disordered" evidence="1">
    <location>
        <begin position="437"/>
        <end position="736"/>
    </location>
</feature>
<dbReference type="AlphaFoldDB" id="A0A2G8B874"/>
<proteinExistence type="predicted"/>
<feature type="region of interest" description="Disordered" evidence="1">
    <location>
        <begin position="103"/>
        <end position="122"/>
    </location>
</feature>
<evidence type="ECO:0000256" key="1">
    <source>
        <dbReference type="SAM" id="MobiDB-lite"/>
    </source>
</evidence>
<feature type="compositionally biased region" description="Low complexity" evidence="1">
    <location>
        <begin position="113"/>
        <end position="122"/>
    </location>
</feature>
<reference evidence="2 3" key="1">
    <citation type="submission" date="2020-12" db="EMBL/GenBank/DDBJ databases">
        <title>Complete genome sequence of Mycobacterium heckeshornense JCM 15655T, closely related to a pathogenic non-tuberculous mycobacterial species Mycobacterium xenopi.</title>
        <authorList>
            <person name="Yoshida M."/>
            <person name="Fukano H."/>
            <person name="Asakura T."/>
            <person name="Suzuki M."/>
            <person name="Hoshino Y."/>
        </authorList>
    </citation>
    <scope>NUCLEOTIDE SEQUENCE [LARGE SCALE GENOMIC DNA]</scope>
    <source>
        <strain evidence="2 3">JCM 15655</strain>
    </source>
</reference>